<dbReference type="GO" id="GO:0005524">
    <property type="term" value="F:ATP binding"/>
    <property type="evidence" value="ECO:0007669"/>
    <property type="project" value="InterPro"/>
</dbReference>
<evidence type="ECO:0000313" key="3">
    <source>
        <dbReference type="EMBL" id="OGM28901.1"/>
    </source>
</evidence>
<evidence type="ECO:0000256" key="1">
    <source>
        <dbReference type="SAM" id="MobiDB-lite"/>
    </source>
</evidence>
<feature type="compositionally biased region" description="Basic and acidic residues" evidence="1">
    <location>
        <begin position="114"/>
        <end position="124"/>
    </location>
</feature>
<comment type="caution">
    <text evidence="3">The sequence shown here is derived from an EMBL/GenBank/DDBJ whole genome shotgun (WGS) entry which is preliminary data.</text>
</comment>
<dbReference type="PANTHER" id="PTHR43581">
    <property type="entry name" value="ATP/GTP PHOSPHATASE"/>
    <property type="match status" value="1"/>
</dbReference>
<sequence>MRIQKIKLHKFKRFTDFTIDLRNTPSKVVALVGPNGCGKSSVFDAIEEKAKDYKGGSGQVEFLSKSQYIGEEAKYNRSEQIKINILNDETLSKTSYYLRTSYRSTSRINTDQIRRLGKIEDDPGRPNSSIDSDSRLQENYERLIGKFHEDVFNKPVTGVEWAENNTKKLNDILKEILDIQVTSLGNPVEGRGKLYFKKGISTGFPYDNLSSGEKEVIDLIVDLIVKLDTFKETVFCIDEPELHLNTSIQRKLLTELEKLIPNSCQLWVATHSVGFVRALVHDIVDCQIIDMGNSDFDSEVFLTPISKTRVNLKNLFSTALDDLAGLIAPETIIYCEGDKTPSHEYTEKGLDANIYNEIFKSEFPNTLFVSSGGGSEPRKYAEVAILVLNKAFIDTQLLFLKDRGGKEKILTEDERKIQLNGNKLKRILSRREIENYLFDKTILQKFCPDGSFDFLDKLDTKTEYLKPYYQQIKKSCNWQNGISEMLLELSKYIINGTQVYEELKSDIFK</sequence>
<reference evidence="3 4" key="1">
    <citation type="journal article" date="2016" name="Nat. Commun.">
        <title>Thousands of microbial genomes shed light on interconnected biogeochemical processes in an aquifer system.</title>
        <authorList>
            <person name="Anantharaman K."/>
            <person name="Brown C.T."/>
            <person name="Hug L.A."/>
            <person name="Sharon I."/>
            <person name="Castelle C.J."/>
            <person name="Probst A.J."/>
            <person name="Thomas B.C."/>
            <person name="Singh A."/>
            <person name="Wilkins M.J."/>
            <person name="Karaoz U."/>
            <person name="Brodie E.L."/>
            <person name="Williams K.H."/>
            <person name="Hubbard S.S."/>
            <person name="Banfield J.F."/>
        </authorList>
    </citation>
    <scope>NUCLEOTIDE SEQUENCE [LARGE SCALE GENOMIC DNA]</scope>
</reference>
<dbReference type="AlphaFoldDB" id="A0A1F7YNI2"/>
<name>A0A1F7YNI2_9BACT</name>
<dbReference type="SMART" id="SM00382">
    <property type="entry name" value="AAA"/>
    <property type="match status" value="1"/>
</dbReference>
<dbReference type="InterPro" id="IPR003959">
    <property type="entry name" value="ATPase_AAA_core"/>
</dbReference>
<feature type="domain" description="AAA+ ATPase" evidence="2">
    <location>
        <begin position="25"/>
        <end position="316"/>
    </location>
</feature>
<dbReference type="InterPro" id="IPR038734">
    <property type="entry name" value="YhaN_AAA"/>
</dbReference>
<dbReference type="Pfam" id="PF13514">
    <property type="entry name" value="AAA_27"/>
    <property type="match status" value="1"/>
</dbReference>
<dbReference type="Proteomes" id="UP000177263">
    <property type="component" value="Unassembled WGS sequence"/>
</dbReference>
<dbReference type="PANTHER" id="PTHR43581:SF4">
    <property type="entry name" value="ATP_GTP PHOSPHATASE"/>
    <property type="match status" value="1"/>
</dbReference>
<dbReference type="GO" id="GO:0016887">
    <property type="term" value="F:ATP hydrolysis activity"/>
    <property type="evidence" value="ECO:0007669"/>
    <property type="project" value="InterPro"/>
</dbReference>
<evidence type="ECO:0000313" key="4">
    <source>
        <dbReference type="Proteomes" id="UP000177263"/>
    </source>
</evidence>
<evidence type="ECO:0000259" key="2">
    <source>
        <dbReference type="SMART" id="SM00382"/>
    </source>
</evidence>
<dbReference type="EMBL" id="MGGM01000023">
    <property type="protein sequence ID" value="OGM28901.1"/>
    <property type="molecule type" value="Genomic_DNA"/>
</dbReference>
<accession>A0A1F7YNI2</accession>
<dbReference type="SUPFAM" id="SSF52540">
    <property type="entry name" value="P-loop containing nucleoside triphosphate hydrolases"/>
    <property type="match status" value="1"/>
</dbReference>
<dbReference type="InterPro" id="IPR027417">
    <property type="entry name" value="P-loop_NTPase"/>
</dbReference>
<dbReference type="InterPro" id="IPR003593">
    <property type="entry name" value="AAA+_ATPase"/>
</dbReference>
<proteinExistence type="predicted"/>
<dbReference type="InterPro" id="IPR051396">
    <property type="entry name" value="Bact_Antivir_Def_Nuclease"/>
</dbReference>
<organism evidence="3 4">
    <name type="scientific">Candidatus Woesebacteria bacterium RIFCSPHIGHO2_01_FULL_41_10</name>
    <dbReference type="NCBI Taxonomy" id="1802500"/>
    <lineage>
        <taxon>Bacteria</taxon>
        <taxon>Candidatus Woeseibacteriota</taxon>
    </lineage>
</organism>
<protein>
    <recommendedName>
        <fullName evidence="2">AAA+ ATPase domain-containing protein</fullName>
    </recommendedName>
</protein>
<gene>
    <name evidence="3" type="ORF">A2801_02995</name>
</gene>
<feature type="region of interest" description="Disordered" evidence="1">
    <location>
        <begin position="114"/>
        <end position="134"/>
    </location>
</feature>
<dbReference type="Pfam" id="PF13304">
    <property type="entry name" value="AAA_21"/>
    <property type="match status" value="1"/>
</dbReference>
<dbReference type="Gene3D" id="3.40.50.300">
    <property type="entry name" value="P-loop containing nucleotide triphosphate hydrolases"/>
    <property type="match status" value="1"/>
</dbReference>
<dbReference type="STRING" id="1802500.A2801_02995"/>